<dbReference type="OrthoDB" id="799938at2"/>
<evidence type="ECO:0000256" key="1">
    <source>
        <dbReference type="ARBA" id="ARBA00010641"/>
    </source>
</evidence>
<organism evidence="7 8">
    <name type="scientific">Chitinophaga niastensis</name>
    <dbReference type="NCBI Taxonomy" id="536980"/>
    <lineage>
        <taxon>Bacteria</taxon>
        <taxon>Pseudomonadati</taxon>
        <taxon>Bacteroidota</taxon>
        <taxon>Chitinophagia</taxon>
        <taxon>Chitinophagales</taxon>
        <taxon>Chitinophagaceae</taxon>
        <taxon>Chitinophaga</taxon>
    </lineage>
</organism>
<reference evidence="7 8" key="1">
    <citation type="submission" date="2018-03" db="EMBL/GenBank/DDBJ databases">
        <title>Genomic Encyclopedia of Archaeal and Bacterial Type Strains, Phase II (KMG-II): from individual species to whole genera.</title>
        <authorList>
            <person name="Goeker M."/>
        </authorList>
    </citation>
    <scope>NUCLEOTIDE SEQUENCE [LARGE SCALE GENOMIC DNA]</scope>
    <source>
        <strain evidence="7 8">DSM 24859</strain>
    </source>
</reference>
<accession>A0A2P8HUF7</accession>
<dbReference type="InterPro" id="IPR007627">
    <property type="entry name" value="RNA_pol_sigma70_r2"/>
</dbReference>
<dbReference type="PANTHER" id="PTHR43133:SF46">
    <property type="entry name" value="RNA POLYMERASE SIGMA-70 FACTOR ECF SUBFAMILY"/>
    <property type="match status" value="1"/>
</dbReference>
<dbReference type="InterPro" id="IPR014284">
    <property type="entry name" value="RNA_pol_sigma-70_dom"/>
</dbReference>
<dbReference type="NCBIfam" id="TIGR02937">
    <property type="entry name" value="sigma70-ECF"/>
    <property type="match status" value="1"/>
</dbReference>
<dbReference type="PANTHER" id="PTHR43133">
    <property type="entry name" value="RNA POLYMERASE ECF-TYPE SIGMA FACTO"/>
    <property type="match status" value="1"/>
</dbReference>
<dbReference type="SUPFAM" id="SSF88946">
    <property type="entry name" value="Sigma2 domain of RNA polymerase sigma factors"/>
    <property type="match status" value="1"/>
</dbReference>
<dbReference type="Gene3D" id="1.10.1740.10">
    <property type="match status" value="1"/>
</dbReference>
<dbReference type="Gene3D" id="1.10.10.10">
    <property type="entry name" value="Winged helix-like DNA-binding domain superfamily/Winged helix DNA-binding domain"/>
    <property type="match status" value="1"/>
</dbReference>
<keyword evidence="4" id="KW-0804">Transcription</keyword>
<dbReference type="Pfam" id="PF08281">
    <property type="entry name" value="Sigma70_r4_2"/>
    <property type="match status" value="1"/>
</dbReference>
<dbReference type="InterPro" id="IPR036388">
    <property type="entry name" value="WH-like_DNA-bd_sf"/>
</dbReference>
<dbReference type="InterPro" id="IPR013249">
    <property type="entry name" value="RNA_pol_sigma70_r4_t2"/>
</dbReference>
<evidence type="ECO:0000256" key="4">
    <source>
        <dbReference type="ARBA" id="ARBA00023163"/>
    </source>
</evidence>
<dbReference type="SUPFAM" id="SSF88659">
    <property type="entry name" value="Sigma3 and sigma4 domains of RNA polymerase sigma factors"/>
    <property type="match status" value="1"/>
</dbReference>
<evidence type="ECO:0000313" key="7">
    <source>
        <dbReference type="EMBL" id="PSL49861.1"/>
    </source>
</evidence>
<gene>
    <name evidence="7" type="ORF">CLV51_1011198</name>
</gene>
<feature type="domain" description="RNA polymerase sigma-70 region 2" evidence="5">
    <location>
        <begin position="22"/>
        <end position="90"/>
    </location>
</feature>
<proteinExistence type="inferred from homology"/>
<keyword evidence="2" id="KW-0805">Transcription regulation</keyword>
<dbReference type="RefSeq" id="WP_106527059.1">
    <property type="nucleotide sequence ID" value="NZ_PYAW01000001.1"/>
</dbReference>
<evidence type="ECO:0000259" key="6">
    <source>
        <dbReference type="Pfam" id="PF08281"/>
    </source>
</evidence>
<protein>
    <submittedName>
        <fullName evidence="7">RNA polymerase sigma-70 factor (ECF subfamily)</fullName>
    </submittedName>
</protein>
<dbReference type="InterPro" id="IPR039425">
    <property type="entry name" value="RNA_pol_sigma-70-like"/>
</dbReference>
<dbReference type="GO" id="GO:0016987">
    <property type="term" value="F:sigma factor activity"/>
    <property type="evidence" value="ECO:0007669"/>
    <property type="project" value="UniProtKB-KW"/>
</dbReference>
<keyword evidence="3" id="KW-0731">Sigma factor</keyword>
<evidence type="ECO:0000259" key="5">
    <source>
        <dbReference type="Pfam" id="PF04542"/>
    </source>
</evidence>
<evidence type="ECO:0000256" key="2">
    <source>
        <dbReference type="ARBA" id="ARBA00023015"/>
    </source>
</evidence>
<feature type="domain" description="RNA polymerase sigma factor 70 region 4 type 2" evidence="6">
    <location>
        <begin position="119"/>
        <end position="169"/>
    </location>
</feature>
<dbReference type="Pfam" id="PF04542">
    <property type="entry name" value="Sigma70_r2"/>
    <property type="match status" value="1"/>
</dbReference>
<dbReference type="GO" id="GO:0006352">
    <property type="term" value="P:DNA-templated transcription initiation"/>
    <property type="evidence" value="ECO:0007669"/>
    <property type="project" value="InterPro"/>
</dbReference>
<dbReference type="InterPro" id="IPR013325">
    <property type="entry name" value="RNA_pol_sigma_r2"/>
</dbReference>
<sequence>MIDEVLLLQQLAAGDREAYTALYKYYQPKLCRYLLPFTGNTSDMADEITQDIFVKVWLKKETFIGLQAFEYYLYRMARNRLMDIFRSEKKRKQQDARLQEQEQPDYQLEDELKYREYHQLAQTAISRLPERRKLIFELSTQQDLSWAEIATQLDLSVAVVKKQLHLASRFIKDYMRKHGDIVISLLLFIALKW</sequence>
<comment type="similarity">
    <text evidence="1">Belongs to the sigma-70 factor family. ECF subfamily.</text>
</comment>
<dbReference type="GO" id="GO:0003677">
    <property type="term" value="F:DNA binding"/>
    <property type="evidence" value="ECO:0007669"/>
    <property type="project" value="InterPro"/>
</dbReference>
<evidence type="ECO:0000256" key="3">
    <source>
        <dbReference type="ARBA" id="ARBA00023082"/>
    </source>
</evidence>
<dbReference type="AlphaFoldDB" id="A0A2P8HUF7"/>
<comment type="caution">
    <text evidence="7">The sequence shown here is derived from an EMBL/GenBank/DDBJ whole genome shotgun (WGS) entry which is preliminary data.</text>
</comment>
<dbReference type="EMBL" id="PYAW01000001">
    <property type="protein sequence ID" value="PSL49861.1"/>
    <property type="molecule type" value="Genomic_DNA"/>
</dbReference>
<dbReference type="InterPro" id="IPR013324">
    <property type="entry name" value="RNA_pol_sigma_r3/r4-like"/>
</dbReference>
<dbReference type="Proteomes" id="UP000240971">
    <property type="component" value="Unassembled WGS sequence"/>
</dbReference>
<name>A0A2P8HUF7_CHINA</name>
<keyword evidence="8" id="KW-1185">Reference proteome</keyword>
<evidence type="ECO:0000313" key="8">
    <source>
        <dbReference type="Proteomes" id="UP000240971"/>
    </source>
</evidence>